<dbReference type="EMBL" id="CAEZYL010000049">
    <property type="protein sequence ID" value="CAB4725072.1"/>
    <property type="molecule type" value="Genomic_DNA"/>
</dbReference>
<reference evidence="1" key="1">
    <citation type="submission" date="2020-05" db="EMBL/GenBank/DDBJ databases">
        <authorList>
            <person name="Chiriac C."/>
            <person name="Salcher M."/>
            <person name="Ghai R."/>
            <person name="Kavagutti S V."/>
        </authorList>
    </citation>
    <scope>NUCLEOTIDE SEQUENCE</scope>
</reference>
<dbReference type="SUPFAM" id="SSF49464">
    <property type="entry name" value="Carboxypeptidase regulatory domain-like"/>
    <property type="match status" value="1"/>
</dbReference>
<gene>
    <name evidence="1" type="ORF">UFOPK2689_00838</name>
</gene>
<sequence length="2156" mass="231996">MMMAKERISKVLLAVLMGTLLQTVFPTPSGSVAPVITKTVTVKDSSNNPVQGAIVQLIFNDVSGTGQRWQQFSESVTTNSSGVAVVTAPDSVEWIQLVVQPTGTALAIYANYQISLDDEEIDVKLQNSNFKLNILRSDGSNPVLGGGFGLNKIGYTIIRPGPFGVYLDAEDVAGGYLWVYPDQGELTSQTYNSYQIKNVTTGGSTSINLFSETGTALTADGSGVFTARYLKSNLSGTLINPDGTPYILPEGVSANIRLWVLHPAGYRWYEAASNIMRNGDDNWNMDFQPGEAAKVEISVEFINSLTLGQSGGTTFFVNASNKFSLSETGTFSSTLSIPVKVVPTVPTFGFIVKDSTTAQNLVAANYSLYSENSKVNFYTNLAATKGNLTLPNGTYSFDISPAQGSKQMWAQYTVVVNGSNVTITDSDGRQATSSGKVFDLILKPLDLKLTGATSAMSKALRSGFNINAWTYVSDGDGNYWEGTEFPYVRLESATVGAILQNGTYKVSTTPNSTTGYGRTFFTIVKSASGYTLNGAAVPSDGVFKIALNASNFKYKLVDPADSSKVIKNGWVDFCPQIDAETAAKMKANGQSVGPEYQQCFSGGGDLTGQGSVYLETGTWLVYVNGDESALTKTYTARVNASHEVTIDSVTANGSGVFSLTQALPNFTGSLYESDGTTQINYAETQNATVSLEFIDANGYAEEITGSGVNFWNKNFSFNLEQQGKYRLIARPNNIKDYSTTTSQYIYVNGSGQLSLDSTTGFASSISNFKLALKPGNFPVMVVNPVDQSLLTDFWAYAYPQKGKGSPQYFGFKMGRSSLANLNFEAGSDYVIYMRPFNNPSLSESTYYVSVSLAGDITVSDGKNPVLKTNGRYILSPKMTNINGQIVQNSGAALPDGAWVDVQLQRLYQEKNYWEPIRSVGVEQDGLFGFPINDAGTYRVFARPSGDINLGTITTNTFTVASESVSSYVLNLGKVALSTPTMKFKAKVAGSSSFVSYYGATLFKDGNYIDNPYVNKDGIGALTFESAGSYELWLNPYKLADRSVTPKKYKIDVTKSGNNYIYSVITSPGSSTSGGYTIFEFGSPNLKGVVTNSDSTVAVADIPVLAVNSVNLKEGWQNYSQTDANGNWSMTLERGTYKIFARAPGGSILYANSDYIGDVVVDETGTVTSIPAGQSATNFIVKLNAPTWSGVVKNPAGDAVVSYAGVCLEGYSSFYKGNYGWCANSNAQGQWALFKPSTVTLDENSYLRVYDWNNNQYPTLIVKGKTAIEAMIGTSGSNKVLKFPSPNLELTVKGAGSPVQGAWVNVYSKEQNFGANNSTNALGVSTMYLPTLTSALDVSIDVPRTSDAIQPYVSTSMRYTAQQVLDSTTSGVFKATVNLKTPNLKGIVRDPVGNSELTNTWIEVQNITDGRWAPGTSLGSNGTFGLYLPSSPNCGCQTEYIITVHAPGNTASVDKQYKAMVSSSDVVTLFDKRTNAAISTEVISSNTLYSMTLQQPNFKAAVREPGVGSTPGPLVSWSRNDNYGTSWAYAELYNITNNEWIPGQGVAEDGTLKLYLPGGCCRASKEYRLTLHPAWTSTGNMIKRDYKVVVDYNDSVTITDIRSGTVAGTEVLNGNTYLSLSLGKPNLSGLVVNKDDTAVAYSWVSIYPKWSSPNRGSCTTNECYMYSNYQGKFSTNLNDGSYDMYANPMWWGTFQGTQSSVCSITVETGTLTSANNCLQNDGSVKLKLRQPNLSFTLNDGTKPVSDAWVSVGIGNSWASGRSDENGFVGLFIDTSTVAGGGNQYEKDGVIYGGPLTGPQKIRVYVDPPWTSQNMARWNCESGDSKPVCNALTDYVVGETWTARNLGTITPPLPNTQIRVIRPDTNASAGWYNYLSVYRINPAHPDWWDWAGWSGTNGDGIATLNIETTTANSSWKYKLYISPAWNLRNDFTGKMLDNNGAGYTFAQLNSLSFALGTPNLQVTSLLPDRATPNKWGWVSVEEVNDSLTTVAWVGSDGLNEYGKASFTLPSSKKFKVAMNPGPGRSGTTTFCYLQTDSGGLISKVDGQCAAGDTTTATAMTLVLARGNVVGKIKTSSGTGIVGAVIYANIVGATNEDYAVIACSNADGDYGLILKANQSYQIKVFPINKSGTTYLDKTDLAPLTITDASSTTLDVTLSS</sequence>
<dbReference type="Gene3D" id="2.60.40.10">
    <property type="entry name" value="Immunoglobulins"/>
    <property type="match status" value="1"/>
</dbReference>
<proteinExistence type="predicted"/>
<evidence type="ECO:0000313" key="1">
    <source>
        <dbReference type="EMBL" id="CAB4725072.1"/>
    </source>
</evidence>
<dbReference type="InterPro" id="IPR008969">
    <property type="entry name" value="CarboxyPept-like_regulatory"/>
</dbReference>
<accession>A0A6J6RRF2</accession>
<name>A0A6J6RRF2_9ZZZZ</name>
<organism evidence="1">
    <name type="scientific">freshwater metagenome</name>
    <dbReference type="NCBI Taxonomy" id="449393"/>
    <lineage>
        <taxon>unclassified sequences</taxon>
        <taxon>metagenomes</taxon>
        <taxon>ecological metagenomes</taxon>
    </lineage>
</organism>
<protein>
    <submittedName>
        <fullName evidence="1">Unannotated protein</fullName>
    </submittedName>
</protein>
<dbReference type="InterPro" id="IPR013783">
    <property type="entry name" value="Ig-like_fold"/>
</dbReference>